<evidence type="ECO:0000256" key="4">
    <source>
        <dbReference type="ARBA" id="ARBA00007004"/>
    </source>
</evidence>
<keyword evidence="17" id="KW-1185">Reference proteome</keyword>
<dbReference type="InParanoid" id="A0A4W3IXJ9"/>
<evidence type="ECO:0000256" key="1">
    <source>
        <dbReference type="ARBA" id="ARBA00000590"/>
    </source>
</evidence>
<evidence type="ECO:0000256" key="14">
    <source>
        <dbReference type="SAM" id="Phobius"/>
    </source>
</evidence>
<dbReference type="Gene3D" id="1.20.1250.20">
    <property type="entry name" value="MFS general substrate transporter like domains"/>
    <property type="match status" value="2"/>
</dbReference>
<comment type="subcellular location">
    <subcellularLocation>
        <location evidence="2">Cell membrane</location>
        <location evidence="2">Sarcolemma</location>
    </subcellularLocation>
    <subcellularLocation>
        <location evidence="3">Cell membrane</location>
        <topology evidence="3">Multi-pass membrane protein</topology>
    </subcellularLocation>
</comment>
<reference evidence="16" key="5">
    <citation type="submission" date="2025-09" db="UniProtKB">
        <authorList>
            <consortium name="Ensembl"/>
        </authorList>
    </citation>
    <scope>IDENTIFICATION</scope>
</reference>
<comment type="catalytic activity">
    <reaction evidence="1">
        <text>D-fructose(out) = D-fructose(in)</text>
        <dbReference type="Rhea" id="RHEA:60372"/>
        <dbReference type="ChEBI" id="CHEBI:37721"/>
    </reaction>
</comment>
<dbReference type="InterPro" id="IPR020846">
    <property type="entry name" value="MFS_dom"/>
</dbReference>
<dbReference type="Ensembl" id="ENSCMIT00000035885.1">
    <property type="protein sequence ID" value="ENSCMIP00000035359.1"/>
    <property type="gene ID" value="ENSCMIG00000014967.1"/>
</dbReference>
<dbReference type="PROSITE" id="PS00217">
    <property type="entry name" value="SUGAR_TRANSPORT_2"/>
    <property type="match status" value="1"/>
</dbReference>
<proteinExistence type="inferred from homology"/>
<dbReference type="Pfam" id="PF00083">
    <property type="entry name" value="Sugar_tr"/>
    <property type="match status" value="2"/>
</dbReference>
<evidence type="ECO:0000313" key="17">
    <source>
        <dbReference type="Proteomes" id="UP000314986"/>
    </source>
</evidence>
<evidence type="ECO:0000259" key="15">
    <source>
        <dbReference type="PROSITE" id="PS50850"/>
    </source>
</evidence>
<feature type="transmembrane region" description="Helical" evidence="14">
    <location>
        <begin position="127"/>
        <end position="145"/>
    </location>
</feature>
<evidence type="ECO:0000256" key="2">
    <source>
        <dbReference type="ARBA" id="ARBA00004135"/>
    </source>
</evidence>
<keyword evidence="8" id="KW-0762">Sugar transport</keyword>
<sequence length="491" mass="54253">MLKKLLQGHLLFPLILVAGIGGSFQYGFNVSSINANSAYIKLFIAETWAERFGTKLEDTTVKLIWSLVVSIYPIGGLLGTLNAGHLAVKYGRKKVLLFNNLVDILAATIMLLSRMARSFEMIMVGRFLYGINAGIGLNVQSMYLGESSPIKLRGVVSLTRAMFVAFGKVTGQTIGLREVLGTEHRWHFLLAFSGLPALIQLISLPWFPDSPRYLLIDRQDKVLCLDALQRLWGKGDFSEEIADMEAEQAVIKGEGARTAREMFRDRSIRWQLITNVMVTVAMQLCGINAIYFYASEVFQEAGIPSYSIPYVVLGAGGTLLFTSLTCVSTWKQPGGLWRSNNNKITCIAPVTLGVLPKALDHQCFGPKLGVGIREAGVTAIIPFEIFTQSCRPVAYAINGTFHWLGLFVMGMVFPFIVEGLGPFCFLIFLGDCLVIAVYVFIILPETKGKSILEITAEFQKLNQRRAGPVTLLDGVKFKQNNPEIFIIATKL</sequence>
<keyword evidence="7" id="KW-1003">Cell membrane</keyword>
<reference evidence="17" key="2">
    <citation type="journal article" date="2007" name="PLoS Biol.">
        <title>Survey sequencing and comparative analysis of the elephant shark (Callorhinchus milii) genome.</title>
        <authorList>
            <person name="Venkatesh B."/>
            <person name="Kirkness E.F."/>
            <person name="Loh Y.H."/>
            <person name="Halpern A.L."/>
            <person name="Lee A.P."/>
            <person name="Johnson J."/>
            <person name="Dandona N."/>
            <person name="Viswanathan L.D."/>
            <person name="Tay A."/>
            <person name="Venter J.C."/>
            <person name="Strausberg R.L."/>
            <person name="Brenner S."/>
        </authorList>
    </citation>
    <scope>NUCLEOTIDE SEQUENCE [LARGE SCALE GENOMIC DNA]</scope>
</reference>
<gene>
    <name evidence="16" type="primary">LOC103190031</name>
</gene>
<dbReference type="GO" id="GO:0046323">
    <property type="term" value="P:D-glucose import"/>
    <property type="evidence" value="ECO:0007669"/>
    <property type="project" value="TreeGrafter"/>
</dbReference>
<dbReference type="PRINTS" id="PR00171">
    <property type="entry name" value="SUGRTRNSPORT"/>
</dbReference>
<evidence type="ECO:0000256" key="8">
    <source>
        <dbReference type="ARBA" id="ARBA00022597"/>
    </source>
</evidence>
<dbReference type="GeneTree" id="ENSGT00940000161061"/>
<name>A0A4W3IXJ9_CALMI</name>
<dbReference type="Proteomes" id="UP000314986">
    <property type="component" value="Unassembled WGS sequence"/>
</dbReference>
<dbReference type="InterPro" id="IPR005829">
    <property type="entry name" value="Sugar_transporter_CS"/>
</dbReference>
<protein>
    <recommendedName>
        <fullName evidence="5">Solute carrier family 2, facilitated glucose transporter member 5</fullName>
    </recommendedName>
    <alternativeName>
        <fullName evidence="13">Fructose transporter</fullName>
    </alternativeName>
    <alternativeName>
        <fullName evidence="12">Glucose transporter type 5, small intestine</fullName>
    </alternativeName>
</protein>
<dbReference type="GO" id="GO:0005353">
    <property type="term" value="F:fructose transmembrane transporter activity"/>
    <property type="evidence" value="ECO:0007669"/>
    <property type="project" value="UniProtKB-ARBA"/>
</dbReference>
<evidence type="ECO:0000256" key="10">
    <source>
        <dbReference type="ARBA" id="ARBA00022989"/>
    </source>
</evidence>
<keyword evidence="6" id="KW-0813">Transport</keyword>
<dbReference type="OMA" id="INGSFQW"/>
<dbReference type="GO" id="GO:0070837">
    <property type="term" value="P:dehydroascorbic acid transport"/>
    <property type="evidence" value="ECO:0007669"/>
    <property type="project" value="TreeGrafter"/>
</dbReference>
<reference evidence="17" key="1">
    <citation type="journal article" date="2006" name="Science">
        <title>Ancient noncoding elements conserved in the human genome.</title>
        <authorList>
            <person name="Venkatesh B."/>
            <person name="Kirkness E.F."/>
            <person name="Loh Y.H."/>
            <person name="Halpern A.L."/>
            <person name="Lee A.P."/>
            <person name="Johnson J."/>
            <person name="Dandona N."/>
            <person name="Viswanathan L.D."/>
            <person name="Tay A."/>
            <person name="Venter J.C."/>
            <person name="Strausberg R.L."/>
            <person name="Brenner S."/>
        </authorList>
    </citation>
    <scope>NUCLEOTIDE SEQUENCE [LARGE SCALE GENOMIC DNA]</scope>
</reference>
<evidence type="ECO:0000256" key="11">
    <source>
        <dbReference type="ARBA" id="ARBA00023136"/>
    </source>
</evidence>
<comment type="similarity">
    <text evidence="4">Belongs to the major facilitator superfamily. Sugar transporter (TC 2.A.1.1) family. Glucose transporter subfamily.</text>
</comment>
<reference evidence="16" key="4">
    <citation type="submission" date="2025-08" db="UniProtKB">
        <authorList>
            <consortium name="Ensembl"/>
        </authorList>
    </citation>
    <scope>IDENTIFICATION</scope>
</reference>
<dbReference type="InterPro" id="IPR005828">
    <property type="entry name" value="MFS_sugar_transport-like"/>
</dbReference>
<dbReference type="PROSITE" id="PS50850">
    <property type="entry name" value="MFS"/>
    <property type="match status" value="1"/>
</dbReference>
<evidence type="ECO:0000256" key="5">
    <source>
        <dbReference type="ARBA" id="ARBA00015973"/>
    </source>
</evidence>
<dbReference type="STRING" id="7868.ENSCMIP00000035359"/>
<evidence type="ECO:0000313" key="16">
    <source>
        <dbReference type="Ensembl" id="ENSCMIP00000035359.1"/>
    </source>
</evidence>
<evidence type="ECO:0000256" key="12">
    <source>
        <dbReference type="ARBA" id="ARBA00029961"/>
    </source>
</evidence>
<feature type="transmembrane region" description="Helical" evidence="14">
    <location>
        <begin position="272"/>
        <end position="294"/>
    </location>
</feature>
<keyword evidence="11 14" id="KW-0472">Membrane</keyword>
<evidence type="ECO:0000256" key="6">
    <source>
        <dbReference type="ARBA" id="ARBA00022448"/>
    </source>
</evidence>
<organism evidence="16 17">
    <name type="scientific">Callorhinchus milii</name>
    <name type="common">Ghost shark</name>
    <dbReference type="NCBI Taxonomy" id="7868"/>
    <lineage>
        <taxon>Eukaryota</taxon>
        <taxon>Metazoa</taxon>
        <taxon>Chordata</taxon>
        <taxon>Craniata</taxon>
        <taxon>Vertebrata</taxon>
        <taxon>Chondrichthyes</taxon>
        <taxon>Holocephali</taxon>
        <taxon>Chimaeriformes</taxon>
        <taxon>Callorhinchidae</taxon>
        <taxon>Callorhinchus</taxon>
    </lineage>
</organism>
<dbReference type="PANTHER" id="PTHR23503:SF54">
    <property type="entry name" value="MAJOR FACILITATOR SUPERFAMILY (MFS) PROFILE DOMAIN-CONTAINING PROTEIN"/>
    <property type="match status" value="1"/>
</dbReference>
<evidence type="ECO:0000256" key="9">
    <source>
        <dbReference type="ARBA" id="ARBA00022692"/>
    </source>
</evidence>
<keyword evidence="10 14" id="KW-1133">Transmembrane helix</keyword>
<dbReference type="InterPro" id="IPR036259">
    <property type="entry name" value="MFS_trans_sf"/>
</dbReference>
<feature type="transmembrane region" description="Helical" evidence="14">
    <location>
        <begin position="306"/>
        <end position="330"/>
    </location>
</feature>
<dbReference type="InterPro" id="IPR003663">
    <property type="entry name" value="Sugar/inositol_transpt"/>
</dbReference>
<evidence type="ECO:0000256" key="3">
    <source>
        <dbReference type="ARBA" id="ARBA00004651"/>
    </source>
</evidence>
<dbReference type="SUPFAM" id="SSF103473">
    <property type="entry name" value="MFS general substrate transporter"/>
    <property type="match status" value="1"/>
</dbReference>
<feature type="transmembrane region" description="Helical" evidence="14">
    <location>
        <begin position="63"/>
        <end position="83"/>
    </location>
</feature>
<dbReference type="PANTHER" id="PTHR23503">
    <property type="entry name" value="SOLUTE CARRIER FAMILY 2"/>
    <property type="match status" value="1"/>
</dbReference>
<feature type="transmembrane region" description="Helical" evidence="14">
    <location>
        <begin position="95"/>
        <end position="115"/>
    </location>
</feature>
<reference evidence="17" key="3">
    <citation type="journal article" date="2014" name="Nature">
        <title>Elephant shark genome provides unique insights into gnathostome evolution.</title>
        <authorList>
            <consortium name="International Elephant Shark Genome Sequencing Consortium"/>
            <person name="Venkatesh B."/>
            <person name="Lee A.P."/>
            <person name="Ravi V."/>
            <person name="Maurya A.K."/>
            <person name="Lian M.M."/>
            <person name="Swann J.B."/>
            <person name="Ohta Y."/>
            <person name="Flajnik M.F."/>
            <person name="Sutoh Y."/>
            <person name="Kasahara M."/>
            <person name="Hoon S."/>
            <person name="Gangu V."/>
            <person name="Roy S.W."/>
            <person name="Irimia M."/>
            <person name="Korzh V."/>
            <person name="Kondrychyn I."/>
            <person name="Lim Z.W."/>
            <person name="Tay B.H."/>
            <person name="Tohari S."/>
            <person name="Kong K.W."/>
            <person name="Ho S."/>
            <person name="Lorente-Galdos B."/>
            <person name="Quilez J."/>
            <person name="Marques-Bonet T."/>
            <person name="Raney B.J."/>
            <person name="Ingham P.W."/>
            <person name="Tay A."/>
            <person name="Hillier L.W."/>
            <person name="Minx P."/>
            <person name="Boehm T."/>
            <person name="Wilson R.K."/>
            <person name="Brenner S."/>
            <person name="Warren W.C."/>
        </authorList>
    </citation>
    <scope>NUCLEOTIDE SEQUENCE [LARGE SCALE GENOMIC DNA]</scope>
</reference>
<accession>A0A4W3IXJ9</accession>
<feature type="domain" description="Major facilitator superfamily (MFS) profile" evidence="15">
    <location>
        <begin position="15"/>
        <end position="447"/>
    </location>
</feature>
<dbReference type="GO" id="GO:0055056">
    <property type="term" value="F:D-glucose transmembrane transporter activity"/>
    <property type="evidence" value="ECO:0007669"/>
    <property type="project" value="TreeGrafter"/>
</dbReference>
<keyword evidence="9 14" id="KW-0812">Transmembrane</keyword>
<dbReference type="GO" id="GO:0042383">
    <property type="term" value="C:sarcolemma"/>
    <property type="evidence" value="ECO:0007669"/>
    <property type="project" value="UniProtKB-SubCell"/>
</dbReference>
<dbReference type="AlphaFoldDB" id="A0A4W3IXJ9"/>
<dbReference type="GO" id="GO:1990539">
    <property type="term" value="P:fructose import across plasma membrane"/>
    <property type="evidence" value="ECO:0007669"/>
    <property type="project" value="UniProtKB-ARBA"/>
</dbReference>
<dbReference type="FunFam" id="1.20.1250.20:FF:001511">
    <property type="entry name" value="Solute carrier family 2, facilitated glucose transporter member 5"/>
    <property type="match status" value="1"/>
</dbReference>
<feature type="transmembrane region" description="Helical" evidence="14">
    <location>
        <begin position="393"/>
        <end position="417"/>
    </location>
</feature>
<feature type="transmembrane region" description="Helical" evidence="14">
    <location>
        <begin position="423"/>
        <end position="443"/>
    </location>
</feature>
<evidence type="ECO:0000256" key="13">
    <source>
        <dbReference type="ARBA" id="ARBA00031099"/>
    </source>
</evidence>
<evidence type="ECO:0000256" key="7">
    <source>
        <dbReference type="ARBA" id="ARBA00022475"/>
    </source>
</evidence>
<dbReference type="InterPro" id="IPR045263">
    <property type="entry name" value="GLUT"/>
</dbReference>